<keyword evidence="3" id="KW-1185">Reference proteome</keyword>
<accession>A0A2U1KRL5</accession>
<proteinExistence type="predicted"/>
<dbReference type="AlphaFoldDB" id="A0A2U1KRL5"/>
<sequence length="63" mass="6763">MVEKMAVMSIARVSKQGLNGGSAGHGEWEEDEREGEEVEGVLVEDCNCLSEEMVVVEGGGRHS</sequence>
<reference evidence="2 3" key="1">
    <citation type="journal article" date="2018" name="Mol. Plant">
        <title>The genome of Artemisia annua provides insight into the evolution of Asteraceae family and artemisinin biosynthesis.</title>
        <authorList>
            <person name="Shen Q."/>
            <person name="Zhang L."/>
            <person name="Liao Z."/>
            <person name="Wang S."/>
            <person name="Yan T."/>
            <person name="Shi P."/>
            <person name="Liu M."/>
            <person name="Fu X."/>
            <person name="Pan Q."/>
            <person name="Wang Y."/>
            <person name="Lv Z."/>
            <person name="Lu X."/>
            <person name="Zhang F."/>
            <person name="Jiang W."/>
            <person name="Ma Y."/>
            <person name="Chen M."/>
            <person name="Hao X."/>
            <person name="Li L."/>
            <person name="Tang Y."/>
            <person name="Lv G."/>
            <person name="Zhou Y."/>
            <person name="Sun X."/>
            <person name="Brodelius P.E."/>
            <person name="Rose J.K.C."/>
            <person name="Tang K."/>
        </authorList>
    </citation>
    <scope>NUCLEOTIDE SEQUENCE [LARGE SCALE GENOMIC DNA]</scope>
    <source>
        <strain evidence="3">cv. Huhao1</strain>
        <tissue evidence="2">Leaf</tissue>
    </source>
</reference>
<protein>
    <submittedName>
        <fullName evidence="2">Uncharacterized protein</fullName>
    </submittedName>
</protein>
<feature type="region of interest" description="Disordered" evidence="1">
    <location>
        <begin position="16"/>
        <end position="39"/>
    </location>
</feature>
<evidence type="ECO:0000313" key="3">
    <source>
        <dbReference type="Proteomes" id="UP000245207"/>
    </source>
</evidence>
<name>A0A2U1KRL5_ARTAN</name>
<dbReference type="Proteomes" id="UP000245207">
    <property type="component" value="Unassembled WGS sequence"/>
</dbReference>
<feature type="compositionally biased region" description="Acidic residues" evidence="1">
    <location>
        <begin position="28"/>
        <end position="39"/>
    </location>
</feature>
<organism evidence="2 3">
    <name type="scientific">Artemisia annua</name>
    <name type="common">Sweet wormwood</name>
    <dbReference type="NCBI Taxonomy" id="35608"/>
    <lineage>
        <taxon>Eukaryota</taxon>
        <taxon>Viridiplantae</taxon>
        <taxon>Streptophyta</taxon>
        <taxon>Embryophyta</taxon>
        <taxon>Tracheophyta</taxon>
        <taxon>Spermatophyta</taxon>
        <taxon>Magnoliopsida</taxon>
        <taxon>eudicotyledons</taxon>
        <taxon>Gunneridae</taxon>
        <taxon>Pentapetalae</taxon>
        <taxon>asterids</taxon>
        <taxon>campanulids</taxon>
        <taxon>Asterales</taxon>
        <taxon>Asteraceae</taxon>
        <taxon>Asteroideae</taxon>
        <taxon>Anthemideae</taxon>
        <taxon>Artemisiinae</taxon>
        <taxon>Artemisia</taxon>
    </lineage>
</organism>
<evidence type="ECO:0000256" key="1">
    <source>
        <dbReference type="SAM" id="MobiDB-lite"/>
    </source>
</evidence>
<comment type="caution">
    <text evidence="2">The sequence shown here is derived from an EMBL/GenBank/DDBJ whole genome shotgun (WGS) entry which is preliminary data.</text>
</comment>
<evidence type="ECO:0000313" key="2">
    <source>
        <dbReference type="EMBL" id="PWA39404.1"/>
    </source>
</evidence>
<gene>
    <name evidence="2" type="ORF">CTI12_AA572310</name>
</gene>
<dbReference type="EMBL" id="PKPP01014676">
    <property type="protein sequence ID" value="PWA39404.1"/>
    <property type="molecule type" value="Genomic_DNA"/>
</dbReference>